<evidence type="ECO:0000313" key="2">
    <source>
        <dbReference type="Proteomes" id="UP001150266"/>
    </source>
</evidence>
<dbReference type="AlphaFoldDB" id="A0A9W9AJK9"/>
<sequence length="635" mass="70732">MELATALPCHKHTRGSEILLCYQCDARVSTKNAMSTAMQLMHHRSACSCITQPPDFYIGPKYHPNVELSPAEKEHVSHSLSDLQRLLDTHNFELARLRDVITFLATSQEALARRMEDVKSLVAPINALPDEILAQILRMHFLAQMEEIRYRSYGRIRIPLGFTRVCKRWRGVALESPRIWADVTAFGDMHVPANGGLNEAIFIHDLMNMFLSRSQYASLKVKIGLSTSSTRTKSSSYIVAPLLLAQSARWGEADVDVDLEGDNLVPDVLHTEGEGGAGFVLPGLHGSFPLLKRLALGGKFASSSQRWRWEDSEAIPTPPSAISLRNASLLTHLTLNLRASLSPTEMARAIDIPWHHIRTLKCNYSFGNLESLLRLCTDVQEVEVNAVFRASSFRSNNQLHNINHSSLDNQDNSYTCVSLKRMSLNVALPSCTGVKGLLQHLRAPRLSYLDLTFISSSSDSFPLSATGSSPTSISTFLSDDLVSFFSRSRGSGHLTHLTLHNVPKFQSCAETLVTLFKNTPELKKLQLEFQRAHNPMEDSDLEDFEMEEDSCSLVKLFEELRSTPLLPALTCLKIEHLAEAKFSSEIHGGRNLETEALFDMLETRREGLAVGPNSCSVVARLEEMHLGEELVSLVL</sequence>
<dbReference type="OrthoDB" id="2875184at2759"/>
<keyword evidence="2" id="KW-1185">Reference proteome</keyword>
<dbReference type="EMBL" id="JAOTPV010000004">
    <property type="protein sequence ID" value="KAJ4483218.1"/>
    <property type="molecule type" value="Genomic_DNA"/>
</dbReference>
<protein>
    <recommendedName>
        <fullName evidence="3">F-box domain-containing protein</fullName>
    </recommendedName>
</protein>
<name>A0A9W9AJK9_9AGAR</name>
<gene>
    <name evidence="1" type="ORF">J3R30DRAFT_3447022</name>
</gene>
<comment type="caution">
    <text evidence="1">The sequence shown here is derived from an EMBL/GenBank/DDBJ whole genome shotgun (WGS) entry which is preliminary data.</text>
</comment>
<dbReference type="Proteomes" id="UP001150266">
    <property type="component" value="Unassembled WGS sequence"/>
</dbReference>
<proteinExistence type="predicted"/>
<organism evidence="1 2">
    <name type="scientific">Lentinula aciculospora</name>
    <dbReference type="NCBI Taxonomy" id="153920"/>
    <lineage>
        <taxon>Eukaryota</taxon>
        <taxon>Fungi</taxon>
        <taxon>Dikarya</taxon>
        <taxon>Basidiomycota</taxon>
        <taxon>Agaricomycotina</taxon>
        <taxon>Agaricomycetes</taxon>
        <taxon>Agaricomycetidae</taxon>
        <taxon>Agaricales</taxon>
        <taxon>Marasmiineae</taxon>
        <taxon>Omphalotaceae</taxon>
        <taxon>Lentinula</taxon>
    </lineage>
</organism>
<reference evidence="1" key="1">
    <citation type="submission" date="2022-08" db="EMBL/GenBank/DDBJ databases">
        <title>A Global Phylogenomic Analysis of the Shiitake Genus Lentinula.</title>
        <authorList>
            <consortium name="DOE Joint Genome Institute"/>
            <person name="Sierra-Patev S."/>
            <person name="Min B."/>
            <person name="Naranjo-Ortiz M."/>
            <person name="Looney B."/>
            <person name="Konkel Z."/>
            <person name="Slot J.C."/>
            <person name="Sakamoto Y."/>
            <person name="Steenwyk J.L."/>
            <person name="Rokas A."/>
            <person name="Carro J."/>
            <person name="Camarero S."/>
            <person name="Ferreira P."/>
            <person name="Molpeceres G."/>
            <person name="Ruiz-Duenas F.J."/>
            <person name="Serrano A."/>
            <person name="Henrissat B."/>
            <person name="Drula E."/>
            <person name="Hughes K.W."/>
            <person name="Mata J.L."/>
            <person name="Ishikawa N.K."/>
            <person name="Vargas-Isla R."/>
            <person name="Ushijima S."/>
            <person name="Smith C.A."/>
            <person name="Ahrendt S."/>
            <person name="Andreopoulos W."/>
            <person name="He G."/>
            <person name="Labutti K."/>
            <person name="Lipzen A."/>
            <person name="Ng V."/>
            <person name="Riley R."/>
            <person name="Sandor L."/>
            <person name="Barry K."/>
            <person name="Martinez A.T."/>
            <person name="Xiao Y."/>
            <person name="Gibbons J.G."/>
            <person name="Terashima K."/>
            <person name="Grigoriev I.V."/>
            <person name="Hibbett D.S."/>
        </authorList>
    </citation>
    <scope>NUCLEOTIDE SEQUENCE</scope>
    <source>
        <strain evidence="1">JLM2183</strain>
    </source>
</reference>
<accession>A0A9W9AJK9</accession>
<dbReference type="Gene3D" id="1.20.1280.50">
    <property type="match status" value="1"/>
</dbReference>
<evidence type="ECO:0008006" key="3">
    <source>
        <dbReference type="Google" id="ProtNLM"/>
    </source>
</evidence>
<evidence type="ECO:0000313" key="1">
    <source>
        <dbReference type="EMBL" id="KAJ4483218.1"/>
    </source>
</evidence>